<dbReference type="InterPro" id="IPR036439">
    <property type="entry name" value="Dockerin_dom_sf"/>
</dbReference>
<dbReference type="STRING" id="999894.TDIS_1035"/>
<evidence type="ECO:0000259" key="1">
    <source>
        <dbReference type="PROSITE" id="PS50093"/>
    </source>
</evidence>
<dbReference type="CDD" id="cd00146">
    <property type="entry name" value="PKD"/>
    <property type="match status" value="2"/>
</dbReference>
<dbReference type="EMBL" id="LWLG01000005">
    <property type="protein sequence ID" value="OAQ20908.1"/>
    <property type="molecule type" value="Genomic_DNA"/>
</dbReference>
<evidence type="ECO:0000313" key="2">
    <source>
        <dbReference type="EMBL" id="OAQ20908.1"/>
    </source>
</evidence>
<dbReference type="Pfam" id="PF18911">
    <property type="entry name" value="PKD_4"/>
    <property type="match status" value="1"/>
</dbReference>
<dbReference type="PATRIC" id="fig|999894.6.peg.1028"/>
<dbReference type="InterPro" id="IPR022409">
    <property type="entry name" value="PKD/Chitinase_dom"/>
</dbReference>
<keyword evidence="3" id="KW-1185">Reference proteome</keyword>
<dbReference type="OrthoDB" id="5377264at2"/>
<name>A0A179D5N2_9BACT</name>
<comment type="caution">
    <text evidence="2">The sequence shown here is derived from an EMBL/GenBank/DDBJ whole genome shotgun (WGS) entry which is preliminary data.</text>
</comment>
<dbReference type="PANTHER" id="PTHR42754">
    <property type="entry name" value="ENDOGLUCANASE"/>
    <property type="match status" value="1"/>
</dbReference>
<dbReference type="Gene3D" id="2.60.40.10">
    <property type="entry name" value="Immunoglobulins"/>
    <property type="match status" value="2"/>
</dbReference>
<reference evidence="2 3" key="1">
    <citation type="submission" date="2016-04" db="EMBL/GenBank/DDBJ databases">
        <title>Genome analysis of Thermosulfurimonas dismutans, the first thermophilic sulfur-disproportionating bacterium of the phylum Thermodesulfobacteria.</title>
        <authorList>
            <person name="Mardanov A.V."/>
            <person name="Beletsky A.V."/>
            <person name="Kadnikov V.V."/>
            <person name="Slobodkin A.I."/>
            <person name="Ravin N.V."/>
        </authorList>
    </citation>
    <scope>NUCLEOTIDE SEQUENCE [LARGE SCALE GENOMIC DNA]</scope>
    <source>
        <strain evidence="2 3">S95</strain>
    </source>
</reference>
<dbReference type="PROSITE" id="PS50093">
    <property type="entry name" value="PKD"/>
    <property type="match status" value="1"/>
</dbReference>
<gene>
    <name evidence="2" type="ORF">TDIS_1035</name>
</gene>
<evidence type="ECO:0000313" key="3">
    <source>
        <dbReference type="Proteomes" id="UP000078390"/>
    </source>
</evidence>
<dbReference type="Gene3D" id="1.10.1330.10">
    <property type="entry name" value="Dockerin domain"/>
    <property type="match status" value="1"/>
</dbReference>
<dbReference type="SUPFAM" id="SSF50998">
    <property type="entry name" value="Quinoprotein alcohol dehydrogenase-like"/>
    <property type="match status" value="2"/>
</dbReference>
<sequence length="1275" mass="142495">MGKNFQFILIFLIFWFLFYFRPIDIFAQTEREFYLSPPGSLWGILLDSPPVPEGVSSFRGFYPEKLAESFENGNYYYLITGFDVGFVSTGTRGVLAKINENGNLVFIRSYEPEDFNYVNMNERGNCFYFVTPASDGSGYLLVGDNLREAALWFLKTDPAGEKIWEKSFKQGDLHTWGTKVIEIFNGYYLIGGFSTGGLNPASEGLLTFIEKDNQGGPRGDFQLLRNFGAPAKDFLLSQNRLIIATEERIHILNDDFSTAQTAGNASYYQIISVSTGGYAAVGVKETLNGKLALVVARLDSSGRILWEKTFGENETRSFGAGIVETEDGGFLVVGTWANKDLWLLKISGNGEKVWELIYDGGKIEKGKDIIKTHDGHYLVLGEVSGFSGDQVGTKAWVIKLRGDYNPIYPMARFSYTPDQPIVDEEVTFSAGDSYDPDGQIVSYLWDFGDGNTAEGVRVKHRFTVPGNYTVTLTVTDNESLEDTFSREVKISPMALRWERTYDGRNFYCDVLRAMIPDEDGGWVLTGSRTEPNSSRLCVAKIDRYGNPVYREDGSLWGLIRLYPESLDVPTTGWYASFGRDIIKAPDGGYVILGTPMRLGDHDIWVLKIDDRAQVVWEKLLGGDNREAGLKIEEIGDEGYLIGGITESLAQGGNARPWLIHLNLQGEEVGNYTYEMDRKSAFYYLLPLEDNGEKKLFLVGCKGVSDPPFWRAFNSQSWALAMMVDENGEVLWQQDNLGSGYYGNFLTWAYKLGDTVVAVGGFHDGRLGSSDIQPVFLEFDLETGRVLRTQRYEIHAHDNGTRQAHEGWINDGIQTADGGFLFVGTLDFVNDRDVWIIRTDANGTLLWEEIFGRPDREEEGLRIFPSGAGTYVILTHYGLFEIGPPVSSLNATLDILGNVYQGEAPFEVFFEISVSGGVPPYTYMLDFDGDGQYEESVLPGQIREYPYTYTRSGIYRPRLRVRDAVGNEVEASLPQELAVCGPTEAQITALFTSGPAPLEVFFDLTNTSWRTCPGESYEWHYDLDCDGDGNFEILHNPTQVWEPTCDYLSPGVYSVVLRVYNGTSYDTADELYRDEVRRENYIVVTGIKAPSEVQVQESRVISNPVNDPTVDLQEAPPEVDLQESEAFIVTATGNPGQCYDFEVTVEREITGEFHLYKLPDWREVSYEQLNEHTLRVTLCCDQNGEIDPVFVLARRKATCTPDGDVAPLGNRDGQVNIGDALVALRFALGLETPSDEDKCHADVAPLGEDGKPHPDGRITIGDALVILRKALRLVNF</sequence>
<dbReference type="SUPFAM" id="SSF49299">
    <property type="entry name" value="PKD domain"/>
    <property type="match status" value="3"/>
</dbReference>
<dbReference type="InterPro" id="IPR011047">
    <property type="entry name" value="Quinoprotein_ADH-like_sf"/>
</dbReference>
<proteinExistence type="predicted"/>
<dbReference type="InterPro" id="IPR013783">
    <property type="entry name" value="Ig-like_fold"/>
</dbReference>
<dbReference type="SMART" id="SM00089">
    <property type="entry name" value="PKD"/>
    <property type="match status" value="3"/>
</dbReference>
<dbReference type="AlphaFoldDB" id="A0A179D5N2"/>
<dbReference type="PANTHER" id="PTHR42754:SF1">
    <property type="entry name" value="LIPOPROTEIN"/>
    <property type="match status" value="1"/>
</dbReference>
<protein>
    <recommendedName>
        <fullName evidence="1">PKD domain-containing protein</fullName>
    </recommendedName>
</protein>
<dbReference type="RefSeq" id="WP_068669999.1">
    <property type="nucleotide sequence ID" value="NZ_LWLG01000005.1"/>
</dbReference>
<dbReference type="Proteomes" id="UP000078390">
    <property type="component" value="Unassembled WGS sequence"/>
</dbReference>
<dbReference type="InterPro" id="IPR000601">
    <property type="entry name" value="PKD_dom"/>
</dbReference>
<dbReference type="InterPro" id="IPR035986">
    <property type="entry name" value="PKD_dom_sf"/>
</dbReference>
<dbReference type="GO" id="GO:0000272">
    <property type="term" value="P:polysaccharide catabolic process"/>
    <property type="evidence" value="ECO:0007669"/>
    <property type="project" value="InterPro"/>
</dbReference>
<organism evidence="2 3">
    <name type="scientific">Thermosulfurimonas dismutans</name>
    <dbReference type="NCBI Taxonomy" id="999894"/>
    <lineage>
        <taxon>Bacteria</taxon>
        <taxon>Pseudomonadati</taxon>
        <taxon>Thermodesulfobacteriota</taxon>
        <taxon>Thermodesulfobacteria</taxon>
        <taxon>Thermodesulfobacteriales</taxon>
        <taxon>Thermodesulfobacteriaceae</taxon>
        <taxon>Thermosulfurimonas</taxon>
    </lineage>
</organism>
<accession>A0A179D5N2</accession>
<feature type="domain" description="PKD" evidence="1">
    <location>
        <begin position="409"/>
        <end position="490"/>
    </location>
</feature>
<dbReference type="CDD" id="cd14256">
    <property type="entry name" value="Dockerin_I"/>
    <property type="match status" value="1"/>
</dbReference>